<dbReference type="AlphaFoldDB" id="A0A060RJN2"/>
<reference evidence="1 2" key="2">
    <citation type="submission" date="2014-05" db="EMBL/GenBank/DDBJ databases">
        <title>Genome sequence of Streptococcus gallolyticus.</title>
        <authorList>
            <person name="Del Campo R."/>
        </authorList>
    </citation>
    <scope>NUCLEOTIDE SEQUENCE [LARGE SCALE GENOMIC DNA]</scope>
    <source>
        <strain evidence="1 2">LMG17956</strain>
    </source>
</reference>
<evidence type="ECO:0000313" key="1">
    <source>
        <dbReference type="EMBL" id="CDO17112.1"/>
    </source>
</evidence>
<gene>
    <name evidence="1" type="ORF">BN963_SGAL_00292</name>
</gene>
<accession>A0A060RJN2</accession>
<organism evidence="1 2">
    <name type="scientific">Streptococcus gallolyticus</name>
    <dbReference type="NCBI Taxonomy" id="315405"/>
    <lineage>
        <taxon>Bacteria</taxon>
        <taxon>Bacillati</taxon>
        <taxon>Bacillota</taxon>
        <taxon>Bacilli</taxon>
        <taxon>Lactobacillales</taxon>
        <taxon>Streptococcaceae</taxon>
        <taxon>Streptococcus</taxon>
    </lineage>
</organism>
<dbReference type="Gene3D" id="1.20.120.450">
    <property type="entry name" value="dinb family like domain"/>
    <property type="match status" value="1"/>
</dbReference>
<dbReference type="SUPFAM" id="SSF109854">
    <property type="entry name" value="DinB/YfiT-like putative metalloenzymes"/>
    <property type="match status" value="1"/>
</dbReference>
<proteinExistence type="predicted"/>
<dbReference type="Proteomes" id="UP000027584">
    <property type="component" value="Unassembled WGS sequence"/>
</dbReference>
<reference evidence="1 2" key="1">
    <citation type="submission" date="2014-02" db="EMBL/GenBank/DDBJ databases">
        <authorList>
            <person name="Manrique M."/>
        </authorList>
    </citation>
    <scope>NUCLEOTIDE SEQUENCE [LARGE SCALE GENOMIC DNA]</scope>
    <source>
        <strain evidence="1 2">LMG17956</strain>
    </source>
</reference>
<evidence type="ECO:0000313" key="2">
    <source>
        <dbReference type="Proteomes" id="UP000027584"/>
    </source>
</evidence>
<dbReference type="InterPro" id="IPR034660">
    <property type="entry name" value="DinB/YfiT-like"/>
</dbReference>
<comment type="caution">
    <text evidence="1">The sequence shown here is derived from an EMBL/GenBank/DDBJ whole genome shotgun (WGS) entry which is preliminary data.</text>
</comment>
<name>A0A060RJN2_9STRE</name>
<dbReference type="EMBL" id="CCBC010000050">
    <property type="protein sequence ID" value="CDO17112.1"/>
    <property type="molecule type" value="Genomic_DNA"/>
</dbReference>
<sequence length="188" mass="21585">MYFIKISSNQGDKMTTYKDLLIDNLNRAYERFERAFNGVTIEEANRFPVANQAPQIKSMTWLAWHTARELDFQIADLADEKPIWHTQNWKAEFPFTIADDAQDWAHSLSEARLIQSDNREALFGYLKAATIAAINYVETLTESSLDDIVDDNWTPAVTRGERLVSIIDDASMRSGQVFYSRRLLGLVD</sequence>
<protein>
    <submittedName>
        <fullName evidence="1">Uncharacterized protein</fullName>
    </submittedName>
</protein>